<feature type="active site" description="Proton acceptor" evidence="15">
    <location>
        <position position="134"/>
    </location>
</feature>
<dbReference type="InterPro" id="IPR050072">
    <property type="entry name" value="Peptidase_M20A"/>
</dbReference>
<evidence type="ECO:0000256" key="8">
    <source>
        <dbReference type="ARBA" id="ARBA00022801"/>
    </source>
</evidence>
<dbReference type="PATRIC" id="fig|45065.4.peg.2447"/>
<name>A0A0W0TJX5_9GAMM</name>
<dbReference type="GO" id="GO:0008777">
    <property type="term" value="F:acetylornithine deacetylase activity"/>
    <property type="evidence" value="ECO:0007669"/>
    <property type="project" value="TreeGrafter"/>
</dbReference>
<evidence type="ECO:0000256" key="15">
    <source>
        <dbReference type="HAMAP-Rule" id="MF_01690"/>
    </source>
</evidence>
<dbReference type="InterPro" id="IPR036264">
    <property type="entry name" value="Bact_exopeptidase_dim_dom"/>
</dbReference>
<comment type="function">
    <text evidence="15">Catalyzes the hydrolysis of N-succinyl-L,L-diaminopimelic acid (SDAP), forming succinate and LL-2,6-diaminopimelate (DAP), an intermediate involved in the bacterial biosynthesis of lysine and meso-diaminopimelic acid, an essential component of bacterial cell walls.</text>
</comment>
<dbReference type="EC" id="3.5.1.18" evidence="4 15"/>
<keyword evidence="12 15" id="KW-0170">Cobalt</keyword>
<dbReference type="Proteomes" id="UP000054785">
    <property type="component" value="Unassembled WGS sequence"/>
</dbReference>
<feature type="binding site" evidence="15">
    <location>
        <position position="164"/>
    </location>
    <ligand>
        <name>Zn(2+)</name>
        <dbReference type="ChEBI" id="CHEBI:29105"/>
        <label>1</label>
    </ligand>
</feature>
<evidence type="ECO:0000256" key="14">
    <source>
        <dbReference type="ARBA" id="ARBA00051301"/>
    </source>
</evidence>
<feature type="binding site" evidence="15">
    <location>
        <position position="135"/>
    </location>
    <ligand>
        <name>Zn(2+)</name>
        <dbReference type="ChEBI" id="CHEBI:29105"/>
        <label>2</label>
    </ligand>
</feature>
<evidence type="ECO:0000256" key="7">
    <source>
        <dbReference type="ARBA" id="ARBA00022723"/>
    </source>
</evidence>
<comment type="cofactor">
    <cofactor evidence="15">
        <name>Zn(2+)</name>
        <dbReference type="ChEBI" id="CHEBI:29105"/>
    </cofactor>
    <cofactor evidence="15">
        <name>Co(2+)</name>
        <dbReference type="ChEBI" id="CHEBI:48828"/>
    </cofactor>
    <text evidence="15">Binds 2 Zn(2+) or Co(2+) ions per subunit.</text>
</comment>
<evidence type="ECO:0000256" key="12">
    <source>
        <dbReference type="ARBA" id="ARBA00023285"/>
    </source>
</evidence>
<dbReference type="CDD" id="cd03891">
    <property type="entry name" value="M20_DapE_proteobac"/>
    <property type="match status" value="1"/>
</dbReference>
<protein>
    <recommendedName>
        <fullName evidence="5 15">Succinyl-diaminopimelate desuccinylase</fullName>
        <shortName evidence="15">SDAP desuccinylase</shortName>
        <ecNumber evidence="4 15">3.5.1.18</ecNumber>
    </recommendedName>
    <alternativeName>
        <fullName evidence="13 15">N-succinyl-LL-2,6-diaminoheptanedioate amidohydrolase</fullName>
    </alternativeName>
</protein>
<dbReference type="GO" id="GO:0008270">
    <property type="term" value="F:zinc ion binding"/>
    <property type="evidence" value="ECO:0007669"/>
    <property type="project" value="UniProtKB-UniRule"/>
</dbReference>
<dbReference type="EMBL" id="LNYC01000077">
    <property type="protein sequence ID" value="KTC95872.1"/>
    <property type="molecule type" value="Genomic_DNA"/>
</dbReference>
<comment type="subunit">
    <text evidence="3 15">Homodimer.</text>
</comment>
<dbReference type="AlphaFoldDB" id="A0A0W0TJX5"/>
<evidence type="ECO:0000256" key="13">
    <source>
        <dbReference type="ARBA" id="ARBA00031891"/>
    </source>
</evidence>
<evidence type="ECO:0000256" key="1">
    <source>
        <dbReference type="ARBA" id="ARBA00005130"/>
    </source>
</evidence>
<evidence type="ECO:0000256" key="11">
    <source>
        <dbReference type="ARBA" id="ARBA00023154"/>
    </source>
</evidence>
<organism evidence="16 17">
    <name type="scientific">Legionella geestiana</name>
    <dbReference type="NCBI Taxonomy" id="45065"/>
    <lineage>
        <taxon>Bacteria</taxon>
        <taxon>Pseudomonadati</taxon>
        <taxon>Pseudomonadota</taxon>
        <taxon>Gammaproteobacteria</taxon>
        <taxon>Legionellales</taxon>
        <taxon>Legionellaceae</taxon>
        <taxon>Legionella</taxon>
    </lineage>
</organism>
<evidence type="ECO:0000256" key="6">
    <source>
        <dbReference type="ARBA" id="ARBA00022605"/>
    </source>
</evidence>
<dbReference type="GO" id="GO:0009089">
    <property type="term" value="P:lysine biosynthetic process via diaminopimelate"/>
    <property type="evidence" value="ECO:0007669"/>
    <property type="project" value="UniProtKB-UniRule"/>
</dbReference>
<comment type="caution">
    <text evidence="16">The sequence shown here is derived from an EMBL/GenBank/DDBJ whole genome shotgun (WGS) entry which is preliminary data.</text>
</comment>
<keyword evidence="11 15" id="KW-0457">Lysine biosynthesis</keyword>
<dbReference type="GO" id="GO:0019877">
    <property type="term" value="P:diaminopimelate biosynthetic process"/>
    <property type="evidence" value="ECO:0007669"/>
    <property type="project" value="UniProtKB-UniRule"/>
</dbReference>
<evidence type="ECO:0000256" key="10">
    <source>
        <dbReference type="ARBA" id="ARBA00022915"/>
    </source>
</evidence>
<evidence type="ECO:0000313" key="16">
    <source>
        <dbReference type="EMBL" id="KTC95872.1"/>
    </source>
</evidence>
<dbReference type="InterPro" id="IPR001261">
    <property type="entry name" value="ArgE/DapE_CS"/>
</dbReference>
<feature type="binding site" evidence="15">
    <location>
        <position position="100"/>
    </location>
    <ligand>
        <name>Zn(2+)</name>
        <dbReference type="ChEBI" id="CHEBI:29105"/>
        <label>1</label>
    </ligand>
</feature>
<dbReference type="Pfam" id="PF07687">
    <property type="entry name" value="M20_dimer"/>
    <property type="match status" value="1"/>
</dbReference>
<dbReference type="HAMAP" id="MF_01690">
    <property type="entry name" value="DapE"/>
    <property type="match status" value="1"/>
</dbReference>
<dbReference type="GO" id="GO:0050897">
    <property type="term" value="F:cobalt ion binding"/>
    <property type="evidence" value="ECO:0007669"/>
    <property type="project" value="UniProtKB-UniRule"/>
</dbReference>
<gene>
    <name evidence="15 16" type="primary">dapE</name>
    <name evidence="16" type="ORF">Lgee_2252</name>
</gene>
<proteinExistence type="inferred from homology"/>
<dbReference type="Pfam" id="PF01546">
    <property type="entry name" value="Peptidase_M20"/>
    <property type="match status" value="1"/>
</dbReference>
<dbReference type="PANTHER" id="PTHR43808:SF31">
    <property type="entry name" value="N-ACETYL-L-CITRULLINE DEACETYLASE"/>
    <property type="match status" value="1"/>
</dbReference>
<reference evidence="16 17" key="1">
    <citation type="submission" date="2015-11" db="EMBL/GenBank/DDBJ databases">
        <title>Genomic analysis of 38 Legionella species identifies large and diverse effector repertoires.</title>
        <authorList>
            <person name="Burstein D."/>
            <person name="Amaro F."/>
            <person name="Zusman T."/>
            <person name="Lifshitz Z."/>
            <person name="Cohen O."/>
            <person name="Gilbert J.A."/>
            <person name="Pupko T."/>
            <person name="Shuman H.A."/>
            <person name="Segal G."/>
        </authorList>
    </citation>
    <scope>NUCLEOTIDE SEQUENCE [LARGE SCALE GENOMIC DNA]</scope>
    <source>
        <strain evidence="16 17">ATCC 49504</strain>
    </source>
</reference>
<dbReference type="NCBIfam" id="TIGR01246">
    <property type="entry name" value="dapE_proteo"/>
    <property type="match status" value="1"/>
</dbReference>
<keyword evidence="10 15" id="KW-0220">Diaminopimelate biosynthesis</keyword>
<sequence>MNNELESLLRALTAEVSVTPNDANCQRMLADYLQKLGFTCEHLDSEPVSNLFARFGGEGPMLLFAGHTDVVPAGDLQQWNTPPFNLVEKDGIFYGRGVTDMKGSLVCMMLAAKAFVERYPKPHGSLAFLITSGEEGDDFMKGTPHVMRVLSERGIHPDYCIVGEPSSSERVGDVIKIGRRGSLSLEMLFQGKQGHVAYPHLADNPVHKSLAALAELTRTEWDRGNAHFPPTSLQITRVKAGEGAGNIIPGTLEVSANFRFSTEHSAESLIQATEACFKRHELTPKLTWRLNGEPFLTSHGRLLEAVRETITDCGAAPPECSTSGGTSDGRFIAPYNVEVVELGPVNATIHQVNECVARDQLEMLTKLYFGIAERLAR</sequence>
<dbReference type="PANTHER" id="PTHR43808">
    <property type="entry name" value="ACETYLORNITHINE DEACETYLASE"/>
    <property type="match status" value="1"/>
</dbReference>
<evidence type="ECO:0000256" key="9">
    <source>
        <dbReference type="ARBA" id="ARBA00022833"/>
    </source>
</evidence>
<dbReference type="InterPro" id="IPR005941">
    <property type="entry name" value="DapE_proteobac"/>
</dbReference>
<keyword evidence="17" id="KW-1185">Reference proteome</keyword>
<dbReference type="InterPro" id="IPR011650">
    <property type="entry name" value="Peptidase_M20_dimer"/>
</dbReference>
<evidence type="ECO:0000256" key="2">
    <source>
        <dbReference type="ARBA" id="ARBA00006746"/>
    </source>
</evidence>
<dbReference type="InterPro" id="IPR002933">
    <property type="entry name" value="Peptidase_M20"/>
</dbReference>
<dbReference type="Gene3D" id="3.40.630.10">
    <property type="entry name" value="Zn peptidases"/>
    <property type="match status" value="2"/>
</dbReference>
<feature type="binding site" evidence="15">
    <location>
        <position position="67"/>
    </location>
    <ligand>
        <name>Zn(2+)</name>
        <dbReference type="ChEBI" id="CHEBI:29105"/>
        <label>1</label>
    </ligand>
</feature>
<comment type="pathway">
    <text evidence="1 15">Amino-acid biosynthesis; L-lysine biosynthesis via DAP pathway; LL-2,6-diaminopimelate from (S)-tetrahydrodipicolinate (succinylase route): step 3/3.</text>
</comment>
<dbReference type="RefSeq" id="WP_028386507.1">
    <property type="nucleotide sequence ID" value="NZ_CAAAHN010000003.1"/>
</dbReference>
<keyword evidence="6 15" id="KW-0028">Amino-acid biosynthesis</keyword>
<dbReference type="UniPathway" id="UPA00034">
    <property type="reaction ID" value="UER00021"/>
</dbReference>
<dbReference type="SUPFAM" id="SSF55031">
    <property type="entry name" value="Bacterial exopeptidase dimerisation domain"/>
    <property type="match status" value="1"/>
</dbReference>
<dbReference type="GO" id="GO:0006526">
    <property type="term" value="P:L-arginine biosynthetic process"/>
    <property type="evidence" value="ECO:0007669"/>
    <property type="project" value="TreeGrafter"/>
</dbReference>
<evidence type="ECO:0000256" key="5">
    <source>
        <dbReference type="ARBA" id="ARBA00022391"/>
    </source>
</evidence>
<evidence type="ECO:0000313" key="17">
    <source>
        <dbReference type="Proteomes" id="UP000054785"/>
    </source>
</evidence>
<dbReference type="GO" id="GO:0009014">
    <property type="term" value="F:succinyl-diaminopimelate desuccinylase activity"/>
    <property type="evidence" value="ECO:0007669"/>
    <property type="project" value="UniProtKB-UniRule"/>
</dbReference>
<dbReference type="NCBIfam" id="NF009557">
    <property type="entry name" value="PRK13009.1"/>
    <property type="match status" value="1"/>
</dbReference>
<comment type="catalytic activity">
    <reaction evidence="14 15">
        <text>N-succinyl-(2S,6S)-2,6-diaminopimelate + H2O = (2S,6S)-2,6-diaminopimelate + succinate</text>
        <dbReference type="Rhea" id="RHEA:22608"/>
        <dbReference type="ChEBI" id="CHEBI:15377"/>
        <dbReference type="ChEBI" id="CHEBI:30031"/>
        <dbReference type="ChEBI" id="CHEBI:57609"/>
        <dbReference type="ChEBI" id="CHEBI:58087"/>
        <dbReference type="EC" id="3.5.1.18"/>
    </reaction>
</comment>
<keyword evidence="7 15" id="KW-0479">Metal-binding</keyword>
<evidence type="ECO:0000256" key="4">
    <source>
        <dbReference type="ARBA" id="ARBA00011921"/>
    </source>
</evidence>
<feature type="binding site" evidence="15">
    <location>
        <position position="100"/>
    </location>
    <ligand>
        <name>Zn(2+)</name>
        <dbReference type="ChEBI" id="CHEBI:29105"/>
        <label>2</label>
    </ligand>
</feature>
<feature type="binding site" evidence="15">
    <location>
        <position position="350"/>
    </location>
    <ligand>
        <name>Zn(2+)</name>
        <dbReference type="ChEBI" id="CHEBI:29105"/>
        <label>2</label>
    </ligand>
</feature>
<dbReference type="STRING" id="45065.Lgee_2252"/>
<comment type="similarity">
    <text evidence="2 15">Belongs to the peptidase M20A family. DapE subfamily.</text>
</comment>
<dbReference type="OrthoDB" id="9809784at2"/>
<accession>A0A0W0TJX5</accession>
<keyword evidence="8 15" id="KW-0378">Hydrolase</keyword>
<dbReference type="PROSITE" id="PS00758">
    <property type="entry name" value="ARGE_DAPE_CPG2_1"/>
    <property type="match status" value="1"/>
</dbReference>
<keyword evidence="9 15" id="KW-0862">Zinc</keyword>
<evidence type="ECO:0000256" key="3">
    <source>
        <dbReference type="ARBA" id="ARBA00011738"/>
    </source>
</evidence>
<feature type="active site" evidence="15">
    <location>
        <position position="69"/>
    </location>
</feature>
<dbReference type="SUPFAM" id="SSF53187">
    <property type="entry name" value="Zn-dependent exopeptidases"/>
    <property type="match status" value="1"/>
</dbReference>